<dbReference type="InterPro" id="IPR010129">
    <property type="entry name" value="T1SS_HlyD"/>
</dbReference>
<keyword evidence="3 9" id="KW-0813">Transport</keyword>
<evidence type="ECO:0000256" key="2">
    <source>
        <dbReference type="ARBA" id="ARBA00009477"/>
    </source>
</evidence>
<keyword evidence="6 9" id="KW-0812">Transmembrane</keyword>
<dbReference type="PRINTS" id="PR01490">
    <property type="entry name" value="RTXTOXIND"/>
</dbReference>
<keyword evidence="10" id="KW-0175">Coiled coil</keyword>
<evidence type="ECO:0000313" key="13">
    <source>
        <dbReference type="EMBL" id="SMF35604.1"/>
    </source>
</evidence>
<dbReference type="InterPro" id="IPR058781">
    <property type="entry name" value="HH_AprE-like"/>
</dbReference>
<sequence length="430" mass="47683">MTEDARKATKKEQFGISARVYLSTVLAGLLVLGVGGWGAQAKLSGAIIAQGQVVVSQQVKMIQHRDGGIVSEILVRNGDPVRKGDVLLRLDETQTRVELAIVRTQLQQLVAMGARLTAERDGRDLIDFSGGTLPSALIESETKLFKENRQMLTNQREQLRLQVRQLEEQVRGFKAQDESNDREKAIVTQEVAKMERLVKSGLVPVAQLRDMLRQMARIEGTHGELAARIAEAESEISETRMKLLSVDQNMRKEAQGEIVEIESKIAEMREREIAARDRLSRMEVKAPVDGFVYDLQIHTIGGVIGAGTTIMSIAPKSEDMNVEIRVAPVDIDRIAPGQPARMRFTAFNQRTTPEVHGAVKVVAAATSTDRSTGQPFYLATLSLDDVSKLGDRELMPGMPVEVYVQTGERSALSYLTKPFTDQMMRAFREE</sequence>
<dbReference type="RefSeq" id="WP_234811100.1">
    <property type="nucleotide sequence ID" value="NZ_FXAF01000006.1"/>
</dbReference>
<evidence type="ECO:0000313" key="14">
    <source>
        <dbReference type="Proteomes" id="UP000192903"/>
    </source>
</evidence>
<name>A0A1X7EKW1_9HYPH</name>
<evidence type="ECO:0000256" key="3">
    <source>
        <dbReference type="ARBA" id="ARBA00022448"/>
    </source>
</evidence>
<dbReference type="GO" id="GO:0005886">
    <property type="term" value="C:plasma membrane"/>
    <property type="evidence" value="ECO:0007669"/>
    <property type="project" value="UniProtKB-SubCell"/>
</dbReference>
<dbReference type="InterPro" id="IPR050739">
    <property type="entry name" value="MFP"/>
</dbReference>
<dbReference type="Pfam" id="PF25994">
    <property type="entry name" value="HH_AprE"/>
    <property type="match status" value="1"/>
</dbReference>
<comment type="subcellular location">
    <subcellularLocation>
        <location evidence="1 9">Cell inner membrane</location>
        <topology evidence="1 9">Single-pass membrane protein</topology>
    </subcellularLocation>
</comment>
<feature type="domain" description="AprE-like beta-barrel" evidence="12">
    <location>
        <begin position="321"/>
        <end position="407"/>
    </location>
</feature>
<dbReference type="Proteomes" id="UP000192903">
    <property type="component" value="Unassembled WGS sequence"/>
</dbReference>
<evidence type="ECO:0000256" key="6">
    <source>
        <dbReference type="ARBA" id="ARBA00022692"/>
    </source>
</evidence>
<evidence type="ECO:0000256" key="4">
    <source>
        <dbReference type="ARBA" id="ARBA00022475"/>
    </source>
</evidence>
<evidence type="ECO:0000256" key="5">
    <source>
        <dbReference type="ARBA" id="ARBA00022519"/>
    </source>
</evidence>
<evidence type="ECO:0000259" key="11">
    <source>
        <dbReference type="Pfam" id="PF25994"/>
    </source>
</evidence>
<dbReference type="InterPro" id="IPR058982">
    <property type="entry name" value="Beta-barrel_AprE"/>
</dbReference>
<dbReference type="NCBIfam" id="TIGR01843">
    <property type="entry name" value="type_I_hlyD"/>
    <property type="match status" value="1"/>
</dbReference>
<keyword evidence="7 9" id="KW-1133">Transmembrane helix</keyword>
<accession>A0A1X7EKW1</accession>
<feature type="domain" description="AprE-like long alpha-helical hairpin" evidence="11">
    <location>
        <begin position="96"/>
        <end position="278"/>
    </location>
</feature>
<dbReference type="Gene3D" id="2.40.50.100">
    <property type="match status" value="1"/>
</dbReference>
<dbReference type="Gene3D" id="2.40.30.170">
    <property type="match status" value="1"/>
</dbReference>
<feature type="transmembrane region" description="Helical" evidence="9">
    <location>
        <begin position="20"/>
        <end position="39"/>
    </location>
</feature>
<dbReference type="PANTHER" id="PTHR30386">
    <property type="entry name" value="MEMBRANE FUSION SUBUNIT OF EMRAB-TOLC MULTIDRUG EFFLUX PUMP"/>
    <property type="match status" value="1"/>
</dbReference>
<proteinExistence type="inferred from homology"/>
<evidence type="ECO:0000259" key="12">
    <source>
        <dbReference type="Pfam" id="PF26002"/>
    </source>
</evidence>
<feature type="coiled-coil region" evidence="10">
    <location>
        <begin position="149"/>
        <end position="176"/>
    </location>
</feature>
<organism evidence="13 14">
    <name type="scientific">Xaviernesmea oryzae</name>
    <dbReference type="NCBI Taxonomy" id="464029"/>
    <lineage>
        <taxon>Bacteria</taxon>
        <taxon>Pseudomonadati</taxon>
        <taxon>Pseudomonadota</taxon>
        <taxon>Alphaproteobacteria</taxon>
        <taxon>Hyphomicrobiales</taxon>
        <taxon>Rhizobiaceae</taxon>
        <taxon>Rhizobium/Agrobacterium group</taxon>
        <taxon>Xaviernesmea</taxon>
    </lineage>
</organism>
<dbReference type="AlphaFoldDB" id="A0A1X7EKW1"/>
<keyword evidence="8 9" id="KW-0472">Membrane</keyword>
<feature type="coiled-coil region" evidence="10">
    <location>
        <begin position="215"/>
        <end position="271"/>
    </location>
</feature>
<reference evidence="14" key="1">
    <citation type="submission" date="2017-04" db="EMBL/GenBank/DDBJ databases">
        <authorList>
            <person name="Varghese N."/>
            <person name="Submissions S."/>
        </authorList>
    </citation>
    <scope>NUCLEOTIDE SEQUENCE [LARGE SCALE GENOMIC DNA]</scope>
    <source>
        <strain evidence="14">B4P</strain>
    </source>
</reference>
<protein>
    <recommendedName>
        <fullName evidence="9">Membrane fusion protein (MFP) family protein</fullName>
    </recommendedName>
</protein>
<evidence type="ECO:0000256" key="10">
    <source>
        <dbReference type="SAM" id="Coils"/>
    </source>
</evidence>
<dbReference type="STRING" id="464029.SAMN02982989_1459"/>
<keyword evidence="4 9" id="KW-1003">Cell membrane</keyword>
<evidence type="ECO:0000256" key="1">
    <source>
        <dbReference type="ARBA" id="ARBA00004377"/>
    </source>
</evidence>
<evidence type="ECO:0000256" key="8">
    <source>
        <dbReference type="ARBA" id="ARBA00023136"/>
    </source>
</evidence>
<dbReference type="Pfam" id="PF26002">
    <property type="entry name" value="Beta-barrel_AprE"/>
    <property type="match status" value="1"/>
</dbReference>
<keyword evidence="5 9" id="KW-0997">Cell inner membrane</keyword>
<gene>
    <name evidence="13" type="ORF">SAMN02982989_1459</name>
</gene>
<comment type="similarity">
    <text evidence="2 9">Belongs to the membrane fusion protein (MFP) (TC 8.A.1) family.</text>
</comment>
<dbReference type="EMBL" id="FXAF01000006">
    <property type="protein sequence ID" value="SMF35604.1"/>
    <property type="molecule type" value="Genomic_DNA"/>
</dbReference>
<dbReference type="GO" id="GO:0015031">
    <property type="term" value="P:protein transport"/>
    <property type="evidence" value="ECO:0007669"/>
    <property type="project" value="InterPro"/>
</dbReference>
<dbReference type="PANTHER" id="PTHR30386:SF17">
    <property type="entry name" value="ALKALINE PROTEASE SECRETION PROTEIN APRE"/>
    <property type="match status" value="1"/>
</dbReference>
<evidence type="ECO:0000256" key="7">
    <source>
        <dbReference type="ARBA" id="ARBA00022989"/>
    </source>
</evidence>
<evidence type="ECO:0000256" key="9">
    <source>
        <dbReference type="RuleBase" id="RU365093"/>
    </source>
</evidence>
<keyword evidence="14" id="KW-1185">Reference proteome</keyword>